<keyword evidence="1" id="KW-0456">Lyase</keyword>
<dbReference type="InterPro" id="IPR006680">
    <property type="entry name" value="Amidohydro-rel"/>
</dbReference>
<comment type="caution">
    <text evidence="3">The sequence shown here is derived from an EMBL/GenBank/DDBJ whole genome shotgun (WGS) entry which is preliminary data.</text>
</comment>
<dbReference type="GO" id="GO:0019748">
    <property type="term" value="P:secondary metabolic process"/>
    <property type="evidence" value="ECO:0007669"/>
    <property type="project" value="TreeGrafter"/>
</dbReference>
<gene>
    <name evidence="3" type="ORF">MALGJ_06450</name>
</gene>
<dbReference type="EMBL" id="BLKY01000001">
    <property type="protein sequence ID" value="GFG83969.1"/>
    <property type="molecule type" value="Genomic_DNA"/>
</dbReference>
<dbReference type="SUPFAM" id="SSF51556">
    <property type="entry name" value="Metallo-dependent hydrolases"/>
    <property type="match status" value="1"/>
</dbReference>
<dbReference type="GO" id="GO:0016831">
    <property type="term" value="F:carboxy-lyase activity"/>
    <property type="evidence" value="ECO:0007669"/>
    <property type="project" value="InterPro"/>
</dbReference>
<evidence type="ECO:0000259" key="2">
    <source>
        <dbReference type="Pfam" id="PF04909"/>
    </source>
</evidence>
<name>A0A7I9Y5K6_MYCAL</name>
<dbReference type="GO" id="GO:0005737">
    <property type="term" value="C:cytoplasm"/>
    <property type="evidence" value="ECO:0007669"/>
    <property type="project" value="TreeGrafter"/>
</dbReference>
<protein>
    <submittedName>
        <fullName evidence="3">Amidohydrolase</fullName>
    </submittedName>
</protein>
<evidence type="ECO:0000313" key="3">
    <source>
        <dbReference type="EMBL" id="GFG83969.1"/>
    </source>
</evidence>
<organism evidence="3 4">
    <name type="scientific">Mycolicibacter algericus</name>
    <name type="common">Mycobacterium algericum</name>
    <dbReference type="NCBI Taxonomy" id="1288388"/>
    <lineage>
        <taxon>Bacteria</taxon>
        <taxon>Bacillati</taxon>
        <taxon>Actinomycetota</taxon>
        <taxon>Actinomycetes</taxon>
        <taxon>Mycobacteriales</taxon>
        <taxon>Mycobacteriaceae</taxon>
        <taxon>Mycolicibacter</taxon>
    </lineage>
</organism>
<evidence type="ECO:0000256" key="1">
    <source>
        <dbReference type="ARBA" id="ARBA00023239"/>
    </source>
</evidence>
<accession>A0A7I9Y5K6</accession>
<keyword evidence="3" id="KW-0378">Hydrolase</keyword>
<dbReference type="Gene3D" id="3.20.20.140">
    <property type="entry name" value="Metal-dependent hydrolases"/>
    <property type="match status" value="1"/>
</dbReference>
<dbReference type="AlphaFoldDB" id="A0A7I9Y5K6"/>
<dbReference type="PANTHER" id="PTHR21240:SF28">
    <property type="entry name" value="ISO-OROTATE DECARBOXYLASE (EUROFUNG)"/>
    <property type="match status" value="1"/>
</dbReference>
<dbReference type="InterPro" id="IPR032465">
    <property type="entry name" value="ACMSD"/>
</dbReference>
<dbReference type="PANTHER" id="PTHR21240">
    <property type="entry name" value="2-AMINO-3-CARBOXYLMUCONATE-6-SEMIALDEHYDE DECARBOXYLASE"/>
    <property type="match status" value="1"/>
</dbReference>
<sequence length="408" mass="45848">MEALIEGDTMPLRDDHQIVSVDDHLVEHPRVWQDRLPEKFREAGPRIVEQDGKHLWSYDGQIFPTIGLNAVAGKPPEEWGMDPVRYEDMIPGCYDPVARVADMDLDGVQAALCFPSFPGFAGGTFIRADDKELALLCVKAWNDFYIDEWCATAPERYVPLAILPVWDIDATIAEAERAAAKGARTVSFPDSPVPLGLPSFHSDHWDGLWRVCSETKMPVSLHFGSGSYVPGFSFSSMKPVPGQTPVIDAPFAVATTLFSTNLMWTTVDLLFSGKLQQYPDLQISLAEGGIGWVPYILERADYVWERHRYYQNIDFDTRPSDLFRKHFWGCFIDDEHGLANRHSIGIDRITLEIDFPHSDSNWPNSRKRAAEVLADVPDGECALIVEGNARRMLNYPRVQADSPALTSH</sequence>
<dbReference type="Pfam" id="PF04909">
    <property type="entry name" value="Amidohydro_2"/>
    <property type="match status" value="1"/>
</dbReference>
<evidence type="ECO:0000313" key="4">
    <source>
        <dbReference type="Proteomes" id="UP000465305"/>
    </source>
</evidence>
<reference evidence="3 4" key="1">
    <citation type="journal article" date="2019" name="Emerg. Microbes Infect.">
        <title>Comprehensive subspecies identification of 175 nontuberculous mycobacteria species based on 7547 genomic profiles.</title>
        <authorList>
            <person name="Matsumoto Y."/>
            <person name="Kinjo T."/>
            <person name="Motooka D."/>
            <person name="Nabeya D."/>
            <person name="Jung N."/>
            <person name="Uechi K."/>
            <person name="Horii T."/>
            <person name="Iida T."/>
            <person name="Fujita J."/>
            <person name="Nakamura S."/>
        </authorList>
    </citation>
    <scope>NUCLEOTIDE SEQUENCE [LARGE SCALE GENOMIC DNA]</scope>
    <source>
        <strain evidence="3 4">JCM 30723</strain>
    </source>
</reference>
<proteinExistence type="predicted"/>
<dbReference type="GO" id="GO:0016787">
    <property type="term" value="F:hydrolase activity"/>
    <property type="evidence" value="ECO:0007669"/>
    <property type="project" value="UniProtKB-KW"/>
</dbReference>
<feature type="domain" description="Amidohydrolase-related" evidence="2">
    <location>
        <begin position="88"/>
        <end position="393"/>
    </location>
</feature>
<dbReference type="Proteomes" id="UP000465305">
    <property type="component" value="Unassembled WGS sequence"/>
</dbReference>
<dbReference type="InterPro" id="IPR032466">
    <property type="entry name" value="Metal_Hydrolase"/>
</dbReference>